<feature type="domain" description="High potential iron-sulfur proteins family profile" evidence="10">
    <location>
        <begin position="25"/>
        <end position="97"/>
    </location>
</feature>
<evidence type="ECO:0000256" key="9">
    <source>
        <dbReference type="SAM" id="SignalP"/>
    </source>
</evidence>
<comment type="subunit">
    <text evidence="8">Homodimer.</text>
</comment>
<dbReference type="eggNOG" id="ENOG50330XW">
    <property type="taxonomic scope" value="Bacteria"/>
</dbReference>
<keyword evidence="2 8" id="KW-0813">Transport</keyword>
<reference evidence="11 12" key="1">
    <citation type="submission" date="2014-06" db="EMBL/GenBank/DDBJ databases">
        <title>Whole Genome Sequences of Three Symbiotic Endozoicomonas Bacteria.</title>
        <authorList>
            <person name="Neave M.J."/>
            <person name="Apprill A."/>
            <person name="Voolstra C.R."/>
        </authorList>
    </citation>
    <scope>NUCLEOTIDE SEQUENCE [LARGE SCALE GENOMIC DNA]</scope>
    <source>
        <strain evidence="11 12">LMG 24815</strain>
    </source>
</reference>
<dbReference type="EMBL" id="JOKG01000001">
    <property type="protein sequence ID" value="KEQ15657.1"/>
    <property type="molecule type" value="Genomic_DNA"/>
</dbReference>
<dbReference type="Proteomes" id="UP000028006">
    <property type="component" value="Unassembled WGS sequence"/>
</dbReference>
<dbReference type="RefSeq" id="WP_034872949.1">
    <property type="nucleotide sequence ID" value="NZ_JOKG01000001.1"/>
</dbReference>
<evidence type="ECO:0000313" key="11">
    <source>
        <dbReference type="EMBL" id="KEQ15657.1"/>
    </source>
</evidence>
<keyword evidence="7 8" id="KW-0411">Iron-sulfur</keyword>
<evidence type="ECO:0000256" key="1">
    <source>
        <dbReference type="ARBA" id="ARBA00002137"/>
    </source>
</evidence>
<evidence type="ECO:0000313" key="12">
    <source>
        <dbReference type="Proteomes" id="UP000028006"/>
    </source>
</evidence>
<evidence type="ECO:0000256" key="6">
    <source>
        <dbReference type="ARBA" id="ARBA00023004"/>
    </source>
</evidence>
<evidence type="ECO:0000256" key="5">
    <source>
        <dbReference type="ARBA" id="ARBA00022982"/>
    </source>
</evidence>
<proteinExistence type="inferred from homology"/>
<feature type="signal peptide" evidence="9">
    <location>
        <begin position="1"/>
        <end position="26"/>
    </location>
</feature>
<accession>A0A081NB34</accession>
<dbReference type="SUPFAM" id="SSF57652">
    <property type="entry name" value="HIPIP (high potential iron protein)"/>
    <property type="match status" value="1"/>
</dbReference>
<dbReference type="Gene3D" id="4.10.490.10">
    <property type="entry name" value="High potential iron-sulphur protein"/>
    <property type="match status" value="1"/>
</dbReference>
<keyword evidence="5 8" id="KW-0249">Electron transport</keyword>
<dbReference type="AlphaFoldDB" id="A0A081NB34"/>
<keyword evidence="6 8" id="KW-0408">Iron</keyword>
<evidence type="ECO:0000259" key="10">
    <source>
        <dbReference type="PROSITE" id="PS51373"/>
    </source>
</evidence>
<organism evidence="11 12">
    <name type="scientific">Endozoicomonas montiporae</name>
    <dbReference type="NCBI Taxonomy" id="1027273"/>
    <lineage>
        <taxon>Bacteria</taxon>
        <taxon>Pseudomonadati</taxon>
        <taxon>Pseudomonadota</taxon>
        <taxon>Gammaproteobacteria</taxon>
        <taxon>Oceanospirillales</taxon>
        <taxon>Endozoicomonadaceae</taxon>
        <taxon>Endozoicomonas</taxon>
    </lineage>
</organism>
<evidence type="ECO:0000256" key="2">
    <source>
        <dbReference type="ARBA" id="ARBA00022448"/>
    </source>
</evidence>
<comment type="similarity">
    <text evidence="8">Belongs to the high-potential iron-sulfur protein (HiPIP) family.</text>
</comment>
<evidence type="ECO:0000256" key="3">
    <source>
        <dbReference type="ARBA" id="ARBA00022485"/>
    </source>
</evidence>
<keyword evidence="12" id="KW-1185">Reference proteome</keyword>
<dbReference type="GO" id="GO:0051539">
    <property type="term" value="F:4 iron, 4 sulfur cluster binding"/>
    <property type="evidence" value="ECO:0007669"/>
    <property type="project" value="UniProtKB-KW"/>
</dbReference>
<comment type="function">
    <text evidence="1 8">Specific class of high-redox-potential 4Fe-4S ferredoxins. Functions in anaerobic electron transport in most purple and in some other photosynthetic bacteria and in at least one genus (Paracoccus) of halophilic, denitrifying bacteria.</text>
</comment>
<evidence type="ECO:0000256" key="7">
    <source>
        <dbReference type="ARBA" id="ARBA00023014"/>
    </source>
</evidence>
<dbReference type="InterPro" id="IPR036369">
    <property type="entry name" value="HIPIP_sf"/>
</dbReference>
<gene>
    <name evidence="11" type="ORF">GZ77_03475</name>
</gene>
<comment type="caution">
    <text evidence="11">The sequence shown here is derived from an EMBL/GenBank/DDBJ whole genome shotgun (WGS) entry which is preliminary data.</text>
</comment>
<keyword evidence="4 8" id="KW-0479">Metal-binding</keyword>
<dbReference type="GO" id="GO:0009055">
    <property type="term" value="F:electron transfer activity"/>
    <property type="evidence" value="ECO:0007669"/>
    <property type="project" value="InterPro"/>
</dbReference>
<dbReference type="GO" id="GO:0019646">
    <property type="term" value="P:aerobic electron transport chain"/>
    <property type="evidence" value="ECO:0007669"/>
    <property type="project" value="InterPro"/>
</dbReference>
<name>A0A081NB34_9GAMM</name>
<dbReference type="GO" id="GO:0046872">
    <property type="term" value="F:metal ion binding"/>
    <property type="evidence" value="ECO:0007669"/>
    <property type="project" value="UniProtKB-KW"/>
</dbReference>
<sequence>MKRRQFLKAGAAISIIPLVNALPAKAEETEVSEDEPMAKALSYVKDAQMAKDPKYKKGDNCGNCMFFKPERNNGCQLFGYRTVEKGGWCLSWAPVSK</sequence>
<keyword evidence="9" id="KW-0732">Signal</keyword>
<keyword evidence="3 8" id="KW-0004">4Fe-4S</keyword>
<feature type="chain" id="PRO_5001760674" description="High-potential iron-sulfur protein" evidence="9">
    <location>
        <begin position="27"/>
        <end position="97"/>
    </location>
</feature>
<evidence type="ECO:0000256" key="8">
    <source>
        <dbReference type="RuleBase" id="RU000620"/>
    </source>
</evidence>
<evidence type="ECO:0000256" key="4">
    <source>
        <dbReference type="ARBA" id="ARBA00022723"/>
    </source>
</evidence>
<dbReference type="InterPro" id="IPR000170">
    <property type="entry name" value="High_potential_FeS_prot"/>
</dbReference>
<protein>
    <recommendedName>
        <fullName evidence="8">High-potential iron-sulfur protein</fullName>
        <shortName evidence="8">HiPIP</shortName>
    </recommendedName>
</protein>
<dbReference type="Pfam" id="PF01355">
    <property type="entry name" value="HIPIP"/>
    <property type="match status" value="1"/>
</dbReference>
<dbReference type="PROSITE" id="PS51373">
    <property type="entry name" value="HIPIP"/>
    <property type="match status" value="1"/>
</dbReference>